<reference evidence="23" key="1">
    <citation type="journal article" date="2007" name="Nature">
        <title>The grapevine genome sequence suggests ancestral hexaploidization in major angiosperm phyla.</title>
        <authorList>
            <consortium name="The French-Italian Public Consortium for Grapevine Genome Characterization."/>
            <person name="Jaillon O."/>
            <person name="Aury J.-M."/>
            <person name="Noel B."/>
            <person name="Policriti A."/>
            <person name="Clepet C."/>
            <person name="Casagrande A."/>
            <person name="Choisne N."/>
            <person name="Aubourg S."/>
            <person name="Vitulo N."/>
            <person name="Jubin C."/>
            <person name="Vezzi A."/>
            <person name="Legeai F."/>
            <person name="Hugueney P."/>
            <person name="Dasilva C."/>
            <person name="Horner D."/>
            <person name="Mica E."/>
            <person name="Jublot D."/>
            <person name="Poulain J."/>
            <person name="Bruyere C."/>
            <person name="Billault A."/>
            <person name="Segurens B."/>
            <person name="Gouyvenoux M."/>
            <person name="Ugarte E."/>
            <person name="Cattonaro F."/>
            <person name="Anthouard V."/>
            <person name="Vico V."/>
            <person name="Del Fabbro C."/>
            <person name="Alaux M."/>
            <person name="Di Gaspero G."/>
            <person name="Dumas V."/>
            <person name="Felice N."/>
            <person name="Paillard S."/>
            <person name="Juman I."/>
            <person name="Moroldo M."/>
            <person name="Scalabrin S."/>
            <person name="Canaguier A."/>
            <person name="Le Clainche I."/>
            <person name="Malacrida G."/>
            <person name="Durand E."/>
            <person name="Pesole G."/>
            <person name="Laucou V."/>
            <person name="Chatelet P."/>
            <person name="Merdinoglu D."/>
            <person name="Delledonne M."/>
            <person name="Pezzotti M."/>
            <person name="Lecharny A."/>
            <person name="Scarpelli C."/>
            <person name="Artiguenave F."/>
            <person name="Pe M.E."/>
            <person name="Valle G."/>
            <person name="Morgante M."/>
            <person name="Caboche M."/>
            <person name="Adam-Blondon A.-F."/>
            <person name="Weissenbach J."/>
            <person name="Quetier F."/>
            <person name="Wincker P."/>
        </authorList>
    </citation>
    <scope>NUCLEOTIDE SEQUENCE [LARGE SCALE GENOMIC DNA]</scope>
    <source>
        <strain evidence="23">cv. Pinot noir / PN40024</strain>
    </source>
</reference>
<dbReference type="SUPFAM" id="SSF52058">
    <property type="entry name" value="L domain-like"/>
    <property type="match status" value="3"/>
</dbReference>
<dbReference type="ExpressionAtlas" id="F6H520">
    <property type="expression patterns" value="differential"/>
</dbReference>
<keyword evidence="14 20" id="KW-1133">Transmembrane helix</keyword>
<evidence type="ECO:0000256" key="4">
    <source>
        <dbReference type="ARBA" id="ARBA00022527"/>
    </source>
</evidence>
<evidence type="ECO:0000313" key="23">
    <source>
        <dbReference type="Proteomes" id="UP000009183"/>
    </source>
</evidence>
<dbReference type="EC" id="2.7.11.1" evidence="2"/>
<dbReference type="GO" id="GO:0099402">
    <property type="term" value="P:plant organ development"/>
    <property type="evidence" value="ECO:0007669"/>
    <property type="project" value="UniProtKB-ARBA"/>
</dbReference>
<evidence type="ECO:0000256" key="8">
    <source>
        <dbReference type="ARBA" id="ARBA00022692"/>
    </source>
</evidence>
<dbReference type="FunFam" id="3.80.10.10:FF:000095">
    <property type="entry name" value="LRR receptor-like serine/threonine-protein kinase GSO1"/>
    <property type="match status" value="1"/>
</dbReference>
<evidence type="ECO:0000256" key="3">
    <source>
        <dbReference type="ARBA" id="ARBA00022475"/>
    </source>
</evidence>
<keyword evidence="17" id="KW-0325">Glycoprotein</keyword>
<evidence type="ECO:0000256" key="20">
    <source>
        <dbReference type="SAM" id="Phobius"/>
    </source>
</evidence>
<dbReference type="Gene3D" id="3.80.10.10">
    <property type="entry name" value="Ribonuclease Inhibitor"/>
    <property type="match status" value="8"/>
</dbReference>
<dbReference type="HOGENOM" id="CLU_000288_22_0_1"/>
<feature type="transmembrane region" description="Helical" evidence="20">
    <location>
        <begin position="900"/>
        <end position="924"/>
    </location>
</feature>
<evidence type="ECO:0000256" key="12">
    <source>
        <dbReference type="ARBA" id="ARBA00022777"/>
    </source>
</evidence>
<evidence type="ECO:0000313" key="22">
    <source>
        <dbReference type="EMBL" id="CCB47388.1"/>
    </source>
</evidence>
<dbReference type="PaxDb" id="29760-VIT_12s0028g01860.t01"/>
<evidence type="ECO:0000256" key="14">
    <source>
        <dbReference type="ARBA" id="ARBA00022989"/>
    </source>
</evidence>
<comment type="subcellular location">
    <subcellularLocation>
        <location evidence="1">Cell membrane</location>
        <topology evidence="1">Single-pass membrane protein</topology>
    </subcellularLocation>
</comment>
<keyword evidence="6" id="KW-0433">Leucine-rich repeat</keyword>
<dbReference type="EMBL" id="FN595235">
    <property type="protein sequence ID" value="CCB47388.1"/>
    <property type="molecule type" value="Genomic_DNA"/>
</dbReference>
<dbReference type="InterPro" id="IPR055414">
    <property type="entry name" value="LRR_R13L4/SHOC2-like"/>
</dbReference>
<dbReference type="FunFam" id="3.80.10.10:FF:000317">
    <property type="entry name" value="Inactive leucine-rich repeat receptor-like protein kinase"/>
    <property type="match status" value="1"/>
</dbReference>
<dbReference type="GO" id="GO:0009653">
    <property type="term" value="P:anatomical structure morphogenesis"/>
    <property type="evidence" value="ECO:0007669"/>
    <property type="project" value="UniProtKB-ARBA"/>
</dbReference>
<dbReference type="SMART" id="SM00369">
    <property type="entry name" value="LRR_TYP"/>
    <property type="match status" value="18"/>
</dbReference>
<dbReference type="GO" id="GO:0005886">
    <property type="term" value="C:plasma membrane"/>
    <property type="evidence" value="ECO:0007669"/>
    <property type="project" value="UniProtKB-SubCell"/>
</dbReference>
<dbReference type="PROSITE" id="PS00108">
    <property type="entry name" value="PROTEIN_KINASE_ST"/>
    <property type="match status" value="1"/>
</dbReference>
<keyword evidence="4" id="KW-0723">Serine/threonine-protein kinase</keyword>
<evidence type="ECO:0000256" key="16">
    <source>
        <dbReference type="ARBA" id="ARBA00023170"/>
    </source>
</evidence>
<evidence type="ECO:0000256" key="2">
    <source>
        <dbReference type="ARBA" id="ARBA00012513"/>
    </source>
</evidence>
<evidence type="ECO:0000256" key="11">
    <source>
        <dbReference type="ARBA" id="ARBA00022741"/>
    </source>
</evidence>
<dbReference type="PROSITE" id="PS51450">
    <property type="entry name" value="LRR"/>
    <property type="match status" value="4"/>
</dbReference>
<protein>
    <recommendedName>
        <fullName evidence="2">non-specific serine/threonine protein kinase</fullName>
        <ecNumber evidence="2">2.7.11.1</ecNumber>
    </recommendedName>
</protein>
<evidence type="ECO:0000256" key="17">
    <source>
        <dbReference type="ARBA" id="ARBA00023180"/>
    </source>
</evidence>
<keyword evidence="8 20" id="KW-0812">Transmembrane</keyword>
<evidence type="ECO:0000259" key="21">
    <source>
        <dbReference type="PROSITE" id="PS50011"/>
    </source>
</evidence>
<dbReference type="Pfam" id="PF00069">
    <property type="entry name" value="Pkinase"/>
    <property type="match status" value="1"/>
</dbReference>
<dbReference type="SUPFAM" id="SSF52047">
    <property type="entry name" value="RNI-like"/>
    <property type="match status" value="1"/>
</dbReference>
<dbReference type="Gene3D" id="3.30.200.20">
    <property type="entry name" value="Phosphorylase Kinase, domain 1"/>
    <property type="match status" value="1"/>
</dbReference>
<evidence type="ECO:0000256" key="6">
    <source>
        <dbReference type="ARBA" id="ARBA00022614"/>
    </source>
</evidence>
<organism evidence="22 23">
    <name type="scientific">Vitis vinifera</name>
    <name type="common">Grape</name>
    <dbReference type="NCBI Taxonomy" id="29760"/>
    <lineage>
        <taxon>Eukaryota</taxon>
        <taxon>Viridiplantae</taxon>
        <taxon>Streptophyta</taxon>
        <taxon>Embryophyta</taxon>
        <taxon>Tracheophyta</taxon>
        <taxon>Spermatophyta</taxon>
        <taxon>Magnoliopsida</taxon>
        <taxon>eudicotyledons</taxon>
        <taxon>Gunneridae</taxon>
        <taxon>Pentapetalae</taxon>
        <taxon>rosids</taxon>
        <taxon>Vitales</taxon>
        <taxon>Vitaceae</taxon>
        <taxon>Viteae</taxon>
        <taxon>Vitis</taxon>
    </lineage>
</organism>
<comment type="catalytic activity">
    <reaction evidence="19">
        <text>L-seryl-[protein] + ATP = O-phospho-L-seryl-[protein] + ADP + H(+)</text>
        <dbReference type="Rhea" id="RHEA:17989"/>
        <dbReference type="Rhea" id="RHEA-COMP:9863"/>
        <dbReference type="Rhea" id="RHEA-COMP:11604"/>
        <dbReference type="ChEBI" id="CHEBI:15378"/>
        <dbReference type="ChEBI" id="CHEBI:29999"/>
        <dbReference type="ChEBI" id="CHEBI:30616"/>
        <dbReference type="ChEBI" id="CHEBI:83421"/>
        <dbReference type="ChEBI" id="CHEBI:456216"/>
        <dbReference type="EC" id="2.7.11.1"/>
    </reaction>
</comment>
<keyword evidence="16" id="KW-0675">Receptor</keyword>
<evidence type="ECO:0000256" key="10">
    <source>
        <dbReference type="ARBA" id="ARBA00022737"/>
    </source>
</evidence>
<dbReference type="FunFam" id="1.10.510.10:FF:000358">
    <property type="entry name" value="Putative leucine-rich repeat receptor-like serine/threonine-protein kinase"/>
    <property type="match status" value="1"/>
</dbReference>
<dbReference type="Proteomes" id="UP000009183">
    <property type="component" value="Chromosome 12"/>
</dbReference>
<accession>F6H520</accession>
<dbReference type="InParanoid" id="F6H520"/>
<dbReference type="SUPFAM" id="SSF56112">
    <property type="entry name" value="Protein kinase-like (PK-like)"/>
    <property type="match status" value="1"/>
</dbReference>
<keyword evidence="12" id="KW-0418">Kinase</keyword>
<dbReference type="InterPro" id="IPR051809">
    <property type="entry name" value="Plant_receptor-like_S/T_kinase"/>
</dbReference>
<dbReference type="Gene3D" id="1.10.510.10">
    <property type="entry name" value="Transferase(Phosphotransferase) domain 1"/>
    <property type="match status" value="1"/>
</dbReference>
<keyword evidence="9" id="KW-0732">Signal</keyword>
<keyword evidence="3" id="KW-1003">Cell membrane</keyword>
<dbReference type="Pfam" id="PF00560">
    <property type="entry name" value="LRR_1"/>
    <property type="match status" value="7"/>
</dbReference>
<feature type="domain" description="Protein kinase" evidence="21">
    <location>
        <begin position="960"/>
        <end position="1234"/>
    </location>
</feature>
<dbReference type="PROSITE" id="PS50011">
    <property type="entry name" value="PROTEIN_KINASE_DOM"/>
    <property type="match status" value="1"/>
</dbReference>
<dbReference type="InterPro" id="IPR011009">
    <property type="entry name" value="Kinase-like_dom_sf"/>
</dbReference>
<dbReference type="FunFam" id="3.80.10.10:FF:001158">
    <property type="entry name" value="Leucine-rich repeat protein kinase family protein"/>
    <property type="match status" value="1"/>
</dbReference>
<name>F6H520_VITVI</name>
<dbReference type="SMART" id="SM00365">
    <property type="entry name" value="LRR_SD22"/>
    <property type="match status" value="8"/>
</dbReference>
<evidence type="ECO:0000256" key="7">
    <source>
        <dbReference type="ARBA" id="ARBA00022679"/>
    </source>
</evidence>
<keyword evidence="10" id="KW-0677">Repeat</keyword>
<dbReference type="InterPro" id="IPR000719">
    <property type="entry name" value="Prot_kinase_dom"/>
</dbReference>
<comment type="catalytic activity">
    <reaction evidence="18">
        <text>L-threonyl-[protein] + ATP = O-phospho-L-threonyl-[protein] + ADP + H(+)</text>
        <dbReference type="Rhea" id="RHEA:46608"/>
        <dbReference type="Rhea" id="RHEA-COMP:11060"/>
        <dbReference type="Rhea" id="RHEA-COMP:11605"/>
        <dbReference type="ChEBI" id="CHEBI:15378"/>
        <dbReference type="ChEBI" id="CHEBI:30013"/>
        <dbReference type="ChEBI" id="CHEBI:30616"/>
        <dbReference type="ChEBI" id="CHEBI:61977"/>
        <dbReference type="ChEBI" id="CHEBI:456216"/>
        <dbReference type="EC" id="2.7.11.1"/>
    </reaction>
</comment>
<keyword evidence="13" id="KW-0067">ATP-binding</keyword>
<dbReference type="FunFam" id="3.80.10.10:FF:001655">
    <property type="entry name" value="Putative leucine-rich repeat receptor-like protein kinase family protein"/>
    <property type="match status" value="1"/>
</dbReference>
<dbReference type="FunFam" id="3.80.10.10:FF:000400">
    <property type="entry name" value="Nuclear pore complex protein NUP107"/>
    <property type="match status" value="1"/>
</dbReference>
<keyword evidence="15 20" id="KW-0472">Membrane</keyword>
<dbReference type="eggNOG" id="ENOG502QPYS">
    <property type="taxonomic scope" value="Eukaryota"/>
</dbReference>
<keyword evidence="11" id="KW-0547">Nucleotide-binding</keyword>
<evidence type="ECO:0000256" key="1">
    <source>
        <dbReference type="ARBA" id="ARBA00004162"/>
    </source>
</evidence>
<dbReference type="InterPro" id="IPR032675">
    <property type="entry name" value="LRR_dom_sf"/>
</dbReference>
<keyword evidence="23" id="KW-1185">Reference proteome</keyword>
<dbReference type="Pfam" id="PF13855">
    <property type="entry name" value="LRR_8"/>
    <property type="match status" value="3"/>
</dbReference>
<dbReference type="GO" id="GO:0005524">
    <property type="term" value="F:ATP binding"/>
    <property type="evidence" value="ECO:0007669"/>
    <property type="project" value="UniProtKB-KW"/>
</dbReference>
<evidence type="ECO:0000256" key="18">
    <source>
        <dbReference type="ARBA" id="ARBA00047899"/>
    </source>
</evidence>
<evidence type="ECO:0000256" key="19">
    <source>
        <dbReference type="ARBA" id="ARBA00048679"/>
    </source>
</evidence>
<proteinExistence type="predicted"/>
<gene>
    <name evidence="22" type="ordered locus">VIT_12s0028g01860</name>
</gene>
<dbReference type="STRING" id="29760.F6H520"/>
<dbReference type="InterPro" id="IPR001611">
    <property type="entry name" value="Leu-rich_rpt"/>
</dbReference>
<dbReference type="PRINTS" id="PR00019">
    <property type="entry name" value="LEURICHRPT"/>
</dbReference>
<dbReference type="PANTHER" id="PTHR27008">
    <property type="entry name" value="OS04G0122200 PROTEIN"/>
    <property type="match status" value="1"/>
</dbReference>
<feature type="transmembrane region" description="Helical" evidence="20">
    <location>
        <begin position="1231"/>
        <end position="1255"/>
    </location>
</feature>
<dbReference type="GO" id="GO:0004674">
    <property type="term" value="F:protein serine/threonine kinase activity"/>
    <property type="evidence" value="ECO:0007669"/>
    <property type="project" value="UniProtKB-KW"/>
</dbReference>
<evidence type="ECO:0000256" key="15">
    <source>
        <dbReference type="ARBA" id="ARBA00023136"/>
    </source>
</evidence>
<dbReference type="InterPro" id="IPR008271">
    <property type="entry name" value="Ser/Thr_kinase_AS"/>
</dbReference>
<sequence length="1522" mass="169143">MLRVSCPFRDHHTGILVTNWSTKSSYCTWYGISCNAPQQRVSAINLSNMGLEGTIAPQVGNLSFLISLDLSNNYFHAFLPKEIGKCKELQQLNLFNNNLVGSIPEAICNLSKLEELYLGNNKLAGEIPKKMSDLLNLKILSFPMNNLTGSIPATIFNISSLLNISLSYNSLSGNLPMVMCNTNPKLKELNLSSNHLSGEIPTSLSQCIKLQVISLSYNEFTGSIPKGIGNLVELQRLSFRNNNLIGEIPQSLFNISSLRFLNLAANQLEGEIPSNLSHCRELRVLSLSLNQFTGGIPQAIGSLSNLEELYLGYNNLGGGIPSEIGNLHNLNILNFESARLSGPIPAQIFNISSLQVIAFSNNSLSGSLPIDICKHLPNLQRLHLSWNQLSGQLPTTLSLCGELLSLSLYYNKYAGSIIREIGNLSKLEQIYLGRNNFTSTIPPSFGNLTAIQELGLEENNFQGNIPKELGKLINLQILHLGQNNLTGIVPEAIINISKLQVLSLSLNHLSGSLPSSIGTWLPNLEGLYIGANEFSGKIPMSISNMSKLLFMDISNNYFIGNLPKDLGNMRRLQILNLSYNQLTNEQSDSELAFFTSLTNCISLRKLRIGGNPLKGIIPNSLGNLSISIERIGARSCQLRGTIPTGVSNLTNLIGLGLDDNDLTGLIPTSFGRLQKLQALGISQNRIRGSIPSDLCHLTNLGFLDLSSNKLSGTIPSCFGNLTSLRRINLHSNGLASEIPSSLWILRYLLFLNLSSNFLNGELPLEVGNMKSLEELDLSKNQFSGNIPSTISLLQNLLQLYLSHNKLQGHIPPNFDDLVSLEYLDLSGNNLSGFIPKSLEALKYLKYLNVSFNKLQGEIPNGGPFANFTAESFISNLALCGAPRFQVMACEKDTRRNTKSLLLKCIVPLSVSLSTIILVVLFVLWKRRQTKSETPVQVDLLLPRMHRMILHQELLYATSYFGEDNLIGKGSLGTVYKGVLSDGLIVAVKVFNLELQGAFKSFEVECEVMQNIRHRNLAKIISSCSNLDFKALVLEYMPNGSLEKWLYSHNYYLDFVQRLKIMIDVASGLEYLHHDYSSPVVHCDLKPNNVLLDDDMVAHISDFGIAKLLMGSEFMKRTKTLGTIGYMAPEYGSEGIVSTKCDIYSFGIMLMETFVRKKPTDEMFMEELTLKSWVESSTNNIMEVIDANLLTEEDESFALKQACFSSIMTLALNCTAEPPEKRINMKDTLRSLTALTGLTGVTAAVCCYTSEVVALLKLGGLLHFVRLVTQWKILRHRSGYRICKILVRWIKSFQSRLNAFAPLSWTAPSYCLFLNTLCLINFSGFFLGFGRTALSLDPRLALLSFWKTAPQLSLLDRLNPLLQERLRVSSLFYFLTHFFQEVCYPPITLPSLTLVLLNHILSFNIYQRLFFLVLVRLIFGNNQRYYQPLLQKCQYALIFNISSLLNISLSYKSLSGSLPMNICNTNPKLKELNLSSNHLSGQIPIGLGQCIKLQVISLSYNEFTGSIPRGIGELVELQRFSPE</sequence>
<dbReference type="Pfam" id="PF23598">
    <property type="entry name" value="LRR_14"/>
    <property type="match status" value="2"/>
</dbReference>
<evidence type="ECO:0000256" key="13">
    <source>
        <dbReference type="ARBA" id="ARBA00022840"/>
    </source>
</evidence>
<keyword evidence="7" id="KW-0808">Transferase</keyword>
<dbReference type="InterPro" id="IPR003591">
    <property type="entry name" value="Leu-rich_rpt_typical-subtyp"/>
</dbReference>
<evidence type="ECO:0000256" key="9">
    <source>
        <dbReference type="ARBA" id="ARBA00022729"/>
    </source>
</evidence>
<dbReference type="PANTHER" id="PTHR27008:SF585">
    <property type="entry name" value="PROTEIN KINASE DOMAIN-CONTAINING PROTEIN"/>
    <property type="match status" value="1"/>
</dbReference>
<dbReference type="SMART" id="SM00220">
    <property type="entry name" value="S_TKc"/>
    <property type="match status" value="1"/>
</dbReference>
<evidence type="ECO:0000256" key="5">
    <source>
        <dbReference type="ARBA" id="ARBA00022553"/>
    </source>
</evidence>
<dbReference type="FunFam" id="3.30.200.20:FF:000644">
    <property type="entry name" value="Suppressor of npr1-1 constitutive 4"/>
    <property type="match status" value="1"/>
</dbReference>
<keyword evidence="5" id="KW-0597">Phosphoprotein</keyword>